<evidence type="ECO:0000256" key="1">
    <source>
        <dbReference type="ARBA" id="ARBA00023012"/>
    </source>
</evidence>
<comment type="caution">
    <text evidence="4">The sequence shown here is derived from an EMBL/GenBank/DDBJ whole genome shotgun (WGS) entry which is preliminary data.</text>
</comment>
<feature type="domain" description="Response regulatory" evidence="3">
    <location>
        <begin position="24"/>
        <end position="123"/>
    </location>
</feature>
<organism evidence="4 5">
    <name type="scientific">Vanilla planifolia</name>
    <name type="common">Vanilla</name>
    <dbReference type="NCBI Taxonomy" id="51239"/>
    <lineage>
        <taxon>Eukaryota</taxon>
        <taxon>Viridiplantae</taxon>
        <taxon>Streptophyta</taxon>
        <taxon>Embryophyta</taxon>
        <taxon>Tracheophyta</taxon>
        <taxon>Spermatophyta</taxon>
        <taxon>Magnoliopsida</taxon>
        <taxon>Liliopsida</taxon>
        <taxon>Asparagales</taxon>
        <taxon>Orchidaceae</taxon>
        <taxon>Vanilloideae</taxon>
        <taxon>Vanilleae</taxon>
        <taxon>Vanilla</taxon>
    </lineage>
</organism>
<evidence type="ECO:0000313" key="5">
    <source>
        <dbReference type="Proteomes" id="UP000639772"/>
    </source>
</evidence>
<dbReference type="EMBL" id="JADCNM010000003">
    <property type="protein sequence ID" value="KAG0490130.1"/>
    <property type="molecule type" value="Genomic_DNA"/>
</dbReference>
<dbReference type="InterPro" id="IPR011006">
    <property type="entry name" value="CheY-like_superfamily"/>
</dbReference>
<dbReference type="InterPro" id="IPR001789">
    <property type="entry name" value="Sig_transdc_resp-reg_receiver"/>
</dbReference>
<dbReference type="GO" id="GO:0009736">
    <property type="term" value="P:cytokinin-activated signaling pathway"/>
    <property type="evidence" value="ECO:0007669"/>
    <property type="project" value="InterPro"/>
</dbReference>
<dbReference type="Proteomes" id="UP000639772">
    <property type="component" value="Chromosome 3"/>
</dbReference>
<evidence type="ECO:0000256" key="2">
    <source>
        <dbReference type="PROSITE-ProRule" id="PRU00169"/>
    </source>
</evidence>
<dbReference type="OrthoDB" id="60033at2759"/>
<dbReference type="PANTHER" id="PTHR43874">
    <property type="entry name" value="TWO-COMPONENT RESPONSE REGULATOR"/>
    <property type="match status" value="1"/>
</dbReference>
<evidence type="ECO:0000313" key="4">
    <source>
        <dbReference type="EMBL" id="KAG0490130.1"/>
    </source>
</evidence>
<dbReference type="GO" id="GO:0000160">
    <property type="term" value="P:phosphorelay signal transduction system"/>
    <property type="evidence" value="ECO:0007669"/>
    <property type="project" value="UniProtKB-KW"/>
</dbReference>
<name>A0A835RD89_VANPL</name>
<dbReference type="Pfam" id="PF00072">
    <property type="entry name" value="Response_reg"/>
    <property type="match status" value="1"/>
</dbReference>
<dbReference type="PROSITE" id="PS50110">
    <property type="entry name" value="RESPONSE_REGULATORY"/>
    <property type="match status" value="1"/>
</dbReference>
<comment type="caution">
    <text evidence="2">Lacks conserved residue(s) required for the propagation of feature annotation.</text>
</comment>
<gene>
    <name evidence="4" type="ORF">HPP92_006993</name>
</gene>
<dbReference type="Gene3D" id="3.40.50.2300">
    <property type="match status" value="1"/>
</dbReference>
<dbReference type="SUPFAM" id="SSF52172">
    <property type="entry name" value="CheY-like"/>
    <property type="match status" value="1"/>
</dbReference>
<dbReference type="PANTHER" id="PTHR43874:SF146">
    <property type="entry name" value="TWO-COMPONENT RESPONSE REGULATOR-LIKE APRR9"/>
    <property type="match status" value="1"/>
</dbReference>
<proteinExistence type="predicted"/>
<accession>A0A835RD89</accession>
<sequence>MALEREAEAEDEVRWEKLPSTPVRVLLVERDDSTRQIIAALLRKCGYGVTAASNGLKAWEILKEKVHDIDLVLTEVELPKISEYANHELDNKEYCEKESDAQSSCTISDIELESTCTTPNDGA</sequence>
<evidence type="ECO:0000259" key="3">
    <source>
        <dbReference type="PROSITE" id="PS50110"/>
    </source>
</evidence>
<dbReference type="AlphaFoldDB" id="A0A835RD89"/>
<keyword evidence="1" id="KW-0902">Two-component regulatory system</keyword>
<protein>
    <recommendedName>
        <fullName evidence="3">Response regulatory domain-containing protein</fullName>
    </recommendedName>
</protein>
<reference evidence="4 5" key="1">
    <citation type="journal article" date="2020" name="Nat. Food">
        <title>A phased Vanilla planifolia genome enables genetic improvement of flavour and production.</title>
        <authorList>
            <person name="Hasing T."/>
            <person name="Tang H."/>
            <person name="Brym M."/>
            <person name="Khazi F."/>
            <person name="Huang T."/>
            <person name="Chambers A.H."/>
        </authorList>
    </citation>
    <scope>NUCLEOTIDE SEQUENCE [LARGE SCALE GENOMIC DNA]</scope>
    <source>
        <tissue evidence="4">Leaf</tissue>
    </source>
</reference>
<dbReference type="InterPro" id="IPR045279">
    <property type="entry name" value="ARR-like"/>
</dbReference>